<name>Q3KFS3_PSEPF</name>
<dbReference type="Proteomes" id="UP000002704">
    <property type="component" value="Chromosome"/>
</dbReference>
<accession>Q3KFS3</accession>
<evidence type="ECO:0000313" key="1">
    <source>
        <dbReference type="EMBL" id="ABA73383.1"/>
    </source>
</evidence>
<dbReference type="KEGG" id="pfo:Pfl01_1640"/>
<reference evidence="1 2" key="1">
    <citation type="journal article" date="2009" name="Genome Biol.">
        <title>Genomic and genetic analyses of diversity and plant interactions of Pseudomonas fluorescens.</title>
        <authorList>
            <person name="Silby M.W."/>
            <person name="Cerdeno-Tarraga A.M."/>
            <person name="Vernikos G.S."/>
            <person name="Giddens S.R."/>
            <person name="Jackson R.W."/>
            <person name="Preston G.M."/>
            <person name="Zhang X.X."/>
            <person name="Moon C.D."/>
            <person name="Gehrig S.M."/>
            <person name="Godfrey S.A."/>
            <person name="Knight C.G."/>
            <person name="Malone J.G."/>
            <person name="Robinson Z."/>
            <person name="Spiers A.J."/>
            <person name="Harris S."/>
            <person name="Challis G.L."/>
            <person name="Yaxley A.M."/>
            <person name="Harris D."/>
            <person name="Seeger K."/>
            <person name="Murphy L."/>
            <person name="Rutter S."/>
            <person name="Squares R."/>
            <person name="Quail M.A."/>
            <person name="Saunders E."/>
            <person name="Mavromatis K."/>
            <person name="Brettin T.S."/>
            <person name="Bentley S.D."/>
            <person name="Hothersall J."/>
            <person name="Stephens E."/>
            <person name="Thomas C.M."/>
            <person name="Parkhill J."/>
            <person name="Levy S.B."/>
            <person name="Rainey P.B."/>
            <person name="Thomson N.R."/>
        </authorList>
    </citation>
    <scope>NUCLEOTIDE SEQUENCE [LARGE SCALE GENOMIC DNA]</scope>
    <source>
        <strain evidence="1 2">Pf0-1</strain>
    </source>
</reference>
<dbReference type="AlphaFoldDB" id="Q3KFS3"/>
<dbReference type="HOGENOM" id="CLU_1414089_0_0_6"/>
<dbReference type="EMBL" id="CP000094">
    <property type="protein sequence ID" value="ABA73383.1"/>
    <property type="molecule type" value="Genomic_DNA"/>
</dbReference>
<dbReference type="eggNOG" id="ENOG5031TJR">
    <property type="taxonomic scope" value="Bacteria"/>
</dbReference>
<protein>
    <submittedName>
        <fullName evidence="1">Uncharacterized protein</fullName>
    </submittedName>
</protein>
<evidence type="ECO:0000313" key="2">
    <source>
        <dbReference type="Proteomes" id="UP000002704"/>
    </source>
</evidence>
<sequence>MLFDCREHITITRESTMQGMIISNPRLEFLRPVLERWFDCIDRYNAVRGDNDTPYWHDEKANLGLLSAAAWMAELVTLRDTATRKQNEEGERNARADLFIAGAEDRAFIQATQRWPRVTSLNLTQALADITSDARRISYASDLKLGCLFVAPQKAQHSASPEELQDMVDDLQKEHTCAVAWYFPYAYRKLRSEAGNYHPGVAVLFKEARG</sequence>
<gene>
    <name evidence="1" type="ordered locus">Pfl01_1640</name>
</gene>
<proteinExistence type="predicted"/>
<organism evidence="1 2">
    <name type="scientific">Pseudomonas fluorescens (strain Pf0-1)</name>
    <dbReference type="NCBI Taxonomy" id="205922"/>
    <lineage>
        <taxon>Bacteria</taxon>
        <taxon>Pseudomonadati</taxon>
        <taxon>Pseudomonadota</taxon>
        <taxon>Gammaproteobacteria</taxon>
        <taxon>Pseudomonadales</taxon>
        <taxon>Pseudomonadaceae</taxon>
        <taxon>Pseudomonas</taxon>
    </lineage>
</organism>